<dbReference type="EMBL" id="GBRH01241133">
    <property type="protein sequence ID" value="JAD56762.1"/>
    <property type="molecule type" value="Transcribed_RNA"/>
</dbReference>
<dbReference type="AlphaFoldDB" id="A0A0A9BBS7"/>
<name>A0A0A9BBS7_ARUDO</name>
<reference evidence="1" key="2">
    <citation type="journal article" date="2015" name="Data Brief">
        <title>Shoot transcriptome of the giant reed, Arundo donax.</title>
        <authorList>
            <person name="Barrero R.A."/>
            <person name="Guerrero F.D."/>
            <person name="Moolhuijzen P."/>
            <person name="Goolsby J.A."/>
            <person name="Tidwell J."/>
            <person name="Bellgard S.E."/>
            <person name="Bellgard M.I."/>
        </authorList>
    </citation>
    <scope>NUCLEOTIDE SEQUENCE</scope>
    <source>
        <tissue evidence="1">Shoot tissue taken approximately 20 cm above the soil surface</tissue>
    </source>
</reference>
<reference evidence="1" key="1">
    <citation type="submission" date="2014-09" db="EMBL/GenBank/DDBJ databases">
        <authorList>
            <person name="Magalhaes I.L.F."/>
            <person name="Oliveira U."/>
            <person name="Santos F.R."/>
            <person name="Vidigal T.H.D.A."/>
            <person name="Brescovit A.D."/>
            <person name="Santos A.J."/>
        </authorList>
    </citation>
    <scope>NUCLEOTIDE SEQUENCE</scope>
    <source>
        <tissue evidence="1">Shoot tissue taken approximately 20 cm above the soil surface</tissue>
    </source>
</reference>
<evidence type="ECO:0000313" key="1">
    <source>
        <dbReference type="EMBL" id="JAD56762.1"/>
    </source>
</evidence>
<sequence>MMPSSSCSFLQRYPRSNTSARALAAQYPQLRCCCAHARSAAAPT</sequence>
<protein>
    <submittedName>
        <fullName evidence="1">Uncharacterized protein</fullName>
    </submittedName>
</protein>
<organism evidence="1">
    <name type="scientific">Arundo donax</name>
    <name type="common">Giant reed</name>
    <name type="synonym">Donax arundinaceus</name>
    <dbReference type="NCBI Taxonomy" id="35708"/>
    <lineage>
        <taxon>Eukaryota</taxon>
        <taxon>Viridiplantae</taxon>
        <taxon>Streptophyta</taxon>
        <taxon>Embryophyta</taxon>
        <taxon>Tracheophyta</taxon>
        <taxon>Spermatophyta</taxon>
        <taxon>Magnoliopsida</taxon>
        <taxon>Liliopsida</taxon>
        <taxon>Poales</taxon>
        <taxon>Poaceae</taxon>
        <taxon>PACMAD clade</taxon>
        <taxon>Arundinoideae</taxon>
        <taxon>Arundineae</taxon>
        <taxon>Arundo</taxon>
    </lineage>
</organism>
<accession>A0A0A9BBS7</accession>
<proteinExistence type="predicted"/>